<dbReference type="CDD" id="cd01949">
    <property type="entry name" value="GGDEF"/>
    <property type="match status" value="1"/>
</dbReference>
<dbReference type="SUPFAM" id="SSF55073">
    <property type="entry name" value="Nucleotide cyclase"/>
    <property type="match status" value="1"/>
</dbReference>
<dbReference type="InterPro" id="IPR011990">
    <property type="entry name" value="TPR-like_helical_dom_sf"/>
</dbReference>
<evidence type="ECO:0000256" key="4">
    <source>
        <dbReference type="SAM" id="Phobius"/>
    </source>
</evidence>
<dbReference type="InterPro" id="IPR029787">
    <property type="entry name" value="Nucleotide_cyclase"/>
</dbReference>
<dbReference type="PANTHER" id="PTHR45138:SF9">
    <property type="entry name" value="DIGUANYLATE CYCLASE DGCM-RELATED"/>
    <property type="match status" value="1"/>
</dbReference>
<dbReference type="InterPro" id="IPR050469">
    <property type="entry name" value="Diguanylate_Cyclase"/>
</dbReference>
<evidence type="ECO:0000256" key="3">
    <source>
        <dbReference type="ARBA" id="ARBA00034247"/>
    </source>
</evidence>
<feature type="transmembrane region" description="Helical" evidence="4">
    <location>
        <begin position="430"/>
        <end position="450"/>
    </location>
</feature>
<dbReference type="SMART" id="SM00267">
    <property type="entry name" value="GGDEF"/>
    <property type="match status" value="1"/>
</dbReference>
<dbReference type="FunFam" id="3.30.70.270:FF:000001">
    <property type="entry name" value="Diguanylate cyclase domain protein"/>
    <property type="match status" value="1"/>
</dbReference>
<comment type="catalytic activity">
    <reaction evidence="3">
        <text>2 GTP = 3',3'-c-di-GMP + 2 diphosphate</text>
        <dbReference type="Rhea" id="RHEA:24898"/>
        <dbReference type="ChEBI" id="CHEBI:33019"/>
        <dbReference type="ChEBI" id="CHEBI:37565"/>
        <dbReference type="ChEBI" id="CHEBI:58805"/>
        <dbReference type="EC" id="2.7.7.65"/>
    </reaction>
</comment>
<protein>
    <recommendedName>
        <fullName evidence="2">diguanylate cyclase</fullName>
        <ecNumber evidence="2">2.7.7.65</ecNumber>
    </recommendedName>
</protein>
<organism evidence="6">
    <name type="scientific">Shewanella frigidimarina</name>
    <dbReference type="NCBI Taxonomy" id="56812"/>
    <lineage>
        <taxon>Bacteria</taxon>
        <taxon>Pseudomonadati</taxon>
        <taxon>Pseudomonadota</taxon>
        <taxon>Gammaproteobacteria</taxon>
        <taxon>Alteromonadales</taxon>
        <taxon>Shewanellaceae</taxon>
        <taxon>Shewanella</taxon>
    </lineage>
</organism>
<dbReference type="Pfam" id="PF00990">
    <property type="entry name" value="GGDEF"/>
    <property type="match status" value="1"/>
</dbReference>
<gene>
    <name evidence="6" type="ORF">AWJ07_19955</name>
</gene>
<keyword evidence="4" id="KW-0472">Membrane</keyword>
<dbReference type="RefSeq" id="WP_059746770.1">
    <property type="nucleotide sequence ID" value="NZ_LRDC01000036.1"/>
</dbReference>
<evidence type="ECO:0000259" key="5">
    <source>
        <dbReference type="PROSITE" id="PS50887"/>
    </source>
</evidence>
<evidence type="ECO:0000313" key="7">
    <source>
        <dbReference type="Proteomes" id="UP000055702"/>
    </source>
</evidence>
<evidence type="ECO:0000256" key="2">
    <source>
        <dbReference type="ARBA" id="ARBA00012528"/>
    </source>
</evidence>
<comment type="cofactor">
    <cofactor evidence="1">
        <name>Mg(2+)</name>
        <dbReference type="ChEBI" id="CHEBI:18420"/>
    </cofactor>
</comment>
<comment type="caution">
    <text evidence="6">The sequence shown here is derived from an EMBL/GenBank/DDBJ whole genome shotgun (WGS) entry which is preliminary data.</text>
</comment>
<name>A0A119CZ40_SHEFR</name>
<accession>A0A119CZ40</accession>
<dbReference type="Gene3D" id="1.25.40.10">
    <property type="entry name" value="Tetratricopeptide repeat domain"/>
    <property type="match status" value="2"/>
</dbReference>
<dbReference type="PANTHER" id="PTHR45138">
    <property type="entry name" value="REGULATORY COMPONENTS OF SENSORY TRANSDUCTION SYSTEM"/>
    <property type="match status" value="1"/>
</dbReference>
<dbReference type="GO" id="GO:0043709">
    <property type="term" value="P:cell adhesion involved in single-species biofilm formation"/>
    <property type="evidence" value="ECO:0007669"/>
    <property type="project" value="TreeGrafter"/>
</dbReference>
<dbReference type="InterPro" id="IPR000160">
    <property type="entry name" value="GGDEF_dom"/>
</dbReference>
<evidence type="ECO:0000313" key="6">
    <source>
        <dbReference type="EMBL" id="KVX00760.1"/>
    </source>
</evidence>
<sequence>MTNIFRVIILVFTIGFAGIVYANSIENPRADEIYNLLDSGHFISDEDNRKLLDEYKSTLSVDDIIRQKLYIRLDCWSLPANTAEEMKAAVSYADQYLQIYNQPIPSLIYTDLQYCKTWYLHMQGKNDGLLTELDTAINHAYLLEDPRLIADGRSIRGSVLSYLGNFTAALEDLITAQNLYESLNLSYWANVNLGELASSYRRFGDAQTALKYQIKLEKNYLENQQFYEANQTNNQIALSLEKLERYDEALQRNRKARDFWLTIKDPIAAANTSVSIAGNLISLNRLDEADEILQQAQKIITPDNDSSYNYMNLFLAEVHFKQNKYEQAIIEITKAEQSFNANNNIRGLNQTLQLKSKIYQALQQWQQAFEALESFVESHISQDIQVFSERNAEMQARFNTNKIQNENESLIQRDKDKERQLDIMQRNENMQIIIISLVAIILVIVSIFAYRQVIRKQIFRRLALTDELTKLANRRDTYAQGHQFLKAAKQSAKPFSIISFDADHFKMVNDTFGHDLGDKVLIKLASISASMMRETDVVGRVGGEEFLILLPNINKTKAIEIANRLIETIADYDWTQIAPNLHQTVSAGVASYSNEEDLSPLLLKADKALYSAKAAGRNCVKAE</sequence>
<dbReference type="Gene3D" id="3.30.70.270">
    <property type="match status" value="1"/>
</dbReference>
<feature type="domain" description="GGDEF" evidence="5">
    <location>
        <begin position="493"/>
        <end position="623"/>
    </location>
</feature>
<proteinExistence type="predicted"/>
<dbReference type="InterPro" id="IPR043128">
    <property type="entry name" value="Rev_trsase/Diguanyl_cyclase"/>
</dbReference>
<keyword evidence="4" id="KW-0812">Transmembrane</keyword>
<evidence type="ECO:0000256" key="1">
    <source>
        <dbReference type="ARBA" id="ARBA00001946"/>
    </source>
</evidence>
<dbReference type="EMBL" id="LRDC01000036">
    <property type="protein sequence ID" value="KVX00760.1"/>
    <property type="molecule type" value="Genomic_DNA"/>
</dbReference>
<dbReference type="Proteomes" id="UP000055702">
    <property type="component" value="Unassembled WGS sequence"/>
</dbReference>
<dbReference type="GO" id="GO:0052621">
    <property type="term" value="F:diguanylate cyclase activity"/>
    <property type="evidence" value="ECO:0007669"/>
    <property type="project" value="UniProtKB-EC"/>
</dbReference>
<dbReference type="PROSITE" id="PS50887">
    <property type="entry name" value="GGDEF"/>
    <property type="match status" value="1"/>
</dbReference>
<dbReference type="EC" id="2.7.7.65" evidence="2"/>
<reference evidence="6 7" key="1">
    <citation type="submission" date="2016-01" db="EMBL/GenBank/DDBJ databases">
        <title>Draft genome of the antarctic isolate Shewanella frigidimarina Ag06-30.</title>
        <authorList>
            <person name="Parmeciano Di Noto G."/>
            <person name="Vazquez S."/>
            <person name="Mac Cormack W."/>
            <person name="Iriarte A."/>
            <person name="Quiroga C."/>
        </authorList>
    </citation>
    <scope>NUCLEOTIDE SEQUENCE [LARGE SCALE GENOMIC DNA]</scope>
    <source>
        <strain evidence="6 7">Ag06-30</strain>
    </source>
</reference>
<dbReference type="GO" id="GO:1902201">
    <property type="term" value="P:negative regulation of bacterial-type flagellum-dependent cell motility"/>
    <property type="evidence" value="ECO:0007669"/>
    <property type="project" value="TreeGrafter"/>
</dbReference>
<dbReference type="GO" id="GO:0005886">
    <property type="term" value="C:plasma membrane"/>
    <property type="evidence" value="ECO:0007669"/>
    <property type="project" value="TreeGrafter"/>
</dbReference>
<dbReference type="AlphaFoldDB" id="A0A119CZ40"/>
<dbReference type="SUPFAM" id="SSF48452">
    <property type="entry name" value="TPR-like"/>
    <property type="match status" value="2"/>
</dbReference>
<dbReference type="NCBIfam" id="TIGR00254">
    <property type="entry name" value="GGDEF"/>
    <property type="match status" value="1"/>
</dbReference>
<keyword evidence="4" id="KW-1133">Transmembrane helix</keyword>